<protein>
    <submittedName>
        <fullName evidence="1">Uncharacterized protein</fullName>
    </submittedName>
</protein>
<reference evidence="1 2" key="1">
    <citation type="submission" date="2018-08" db="EMBL/GenBank/DDBJ databases">
        <title>Horizontal acquisition of hydrogen conversion ability and other habitat adaptations in Hydrogenovibrio crunogenus strains.</title>
        <authorList>
            <person name="Gonnella G."/>
            <person name="Adam N."/>
            <person name="Perner M."/>
        </authorList>
    </citation>
    <scope>NUCLEOTIDE SEQUENCE [LARGE SCALE GENOMIC DNA]</scope>
    <source>
        <strain evidence="1 2">SP-41</strain>
    </source>
</reference>
<evidence type="ECO:0000313" key="1">
    <source>
        <dbReference type="EMBL" id="QBZ84174.1"/>
    </source>
</evidence>
<accession>A0A4V1C950</accession>
<organism evidence="1 2">
    <name type="scientific">Hydrogenovibrio crunogenus</name>
    <dbReference type="NCBI Taxonomy" id="39765"/>
    <lineage>
        <taxon>Bacteria</taxon>
        <taxon>Pseudomonadati</taxon>
        <taxon>Pseudomonadota</taxon>
        <taxon>Gammaproteobacteria</taxon>
        <taxon>Thiotrichales</taxon>
        <taxon>Piscirickettsiaceae</taxon>
        <taxon>Hydrogenovibrio</taxon>
    </lineage>
</organism>
<sequence>MMIKKLFSYLSDLENQFCENLSAKQSRLYEKRIKKAENWCSEQILEQINSLTKDNAVLAYSYYYDLAGELLKDTASNADPKKINQIKQKAYSQMPIDVAKSIEKLVNEDDDIAKAVKNLKQLREIDL</sequence>
<evidence type="ECO:0000313" key="2">
    <source>
        <dbReference type="Proteomes" id="UP000296201"/>
    </source>
</evidence>
<dbReference type="EMBL" id="CP032096">
    <property type="protein sequence ID" value="QBZ84174.1"/>
    <property type="molecule type" value="Genomic_DNA"/>
</dbReference>
<dbReference type="AlphaFoldDB" id="A0A4V1C950"/>
<proteinExistence type="predicted"/>
<gene>
    <name evidence="1" type="ORF">GHNINEIG_02249</name>
</gene>
<dbReference type="RefSeq" id="WP_135796710.1">
    <property type="nucleotide sequence ID" value="NZ_CP032096.1"/>
</dbReference>
<keyword evidence="2" id="KW-1185">Reference proteome</keyword>
<dbReference type="Proteomes" id="UP000296201">
    <property type="component" value="Chromosome"/>
</dbReference>
<name>A0A4V1C950_9GAMM</name>